<feature type="compositionally biased region" description="Polar residues" evidence="1">
    <location>
        <begin position="141"/>
        <end position="150"/>
    </location>
</feature>
<name>A0AA39X170_9PEZI</name>
<keyword evidence="2" id="KW-0812">Transmembrane</keyword>
<feature type="region of interest" description="Disordered" evidence="1">
    <location>
        <begin position="256"/>
        <end position="276"/>
    </location>
</feature>
<comment type="caution">
    <text evidence="3">The sequence shown here is derived from an EMBL/GenBank/DDBJ whole genome shotgun (WGS) entry which is preliminary data.</text>
</comment>
<feature type="region of interest" description="Disordered" evidence="1">
    <location>
        <begin position="122"/>
        <end position="150"/>
    </location>
</feature>
<organism evidence="3 4">
    <name type="scientific">Bombardia bombarda</name>
    <dbReference type="NCBI Taxonomy" id="252184"/>
    <lineage>
        <taxon>Eukaryota</taxon>
        <taxon>Fungi</taxon>
        <taxon>Dikarya</taxon>
        <taxon>Ascomycota</taxon>
        <taxon>Pezizomycotina</taxon>
        <taxon>Sordariomycetes</taxon>
        <taxon>Sordariomycetidae</taxon>
        <taxon>Sordariales</taxon>
        <taxon>Lasiosphaeriaceae</taxon>
        <taxon>Bombardia</taxon>
    </lineage>
</organism>
<protein>
    <submittedName>
        <fullName evidence="3">Uncharacterized protein</fullName>
    </submittedName>
</protein>
<dbReference type="AlphaFoldDB" id="A0AA39X170"/>
<evidence type="ECO:0000256" key="1">
    <source>
        <dbReference type="SAM" id="MobiDB-lite"/>
    </source>
</evidence>
<gene>
    <name evidence="3" type="ORF">B0T17DRAFT_655132</name>
</gene>
<dbReference type="EMBL" id="JAULSR010000003">
    <property type="protein sequence ID" value="KAK0625394.1"/>
    <property type="molecule type" value="Genomic_DNA"/>
</dbReference>
<sequence>MGSVPDPAGQPSFMALVSGSPVEAISMGFLLGMISTLVLWGAVHLAPQMSPQNFSADIHFSTTSEQPRSTDPDESPSAVRVIIIVSLVFLMFFAICGIFFGHGQSMKATSASALRWKKTATRTRTREQAHVYHRHDHDTSAVGNERQQNIDLEDLRHQILRSSHRLSSQRYGGASNNVASVSAAEAYHHRYQQGHDDSHPRKPEEEQAGGRPTTPPPAYLPSAPAGHISSYSATSRVRYEYVASFLDIHTTHEQDRAAAATAASAHRPSTPPPTYNCSFEDPPLTLLGGGRCQSVCQSQRSQRRRPESLPASSTGHRH</sequence>
<evidence type="ECO:0000313" key="4">
    <source>
        <dbReference type="Proteomes" id="UP001174934"/>
    </source>
</evidence>
<feature type="compositionally biased region" description="Low complexity" evidence="1">
    <location>
        <begin position="257"/>
        <end position="268"/>
    </location>
</feature>
<reference evidence="3" key="1">
    <citation type="submission" date="2023-06" db="EMBL/GenBank/DDBJ databases">
        <title>Genome-scale phylogeny and comparative genomics of the fungal order Sordariales.</title>
        <authorList>
            <consortium name="Lawrence Berkeley National Laboratory"/>
            <person name="Hensen N."/>
            <person name="Bonometti L."/>
            <person name="Westerberg I."/>
            <person name="Brannstrom I.O."/>
            <person name="Guillou S."/>
            <person name="Cros-Aarteil S."/>
            <person name="Calhoun S."/>
            <person name="Haridas S."/>
            <person name="Kuo A."/>
            <person name="Mondo S."/>
            <person name="Pangilinan J."/>
            <person name="Riley R."/>
            <person name="LaButti K."/>
            <person name="Andreopoulos B."/>
            <person name="Lipzen A."/>
            <person name="Chen C."/>
            <person name="Yanf M."/>
            <person name="Daum C."/>
            <person name="Ng V."/>
            <person name="Clum A."/>
            <person name="Steindorff A."/>
            <person name="Ohm R."/>
            <person name="Martin F."/>
            <person name="Silar P."/>
            <person name="Natvig D."/>
            <person name="Lalanne C."/>
            <person name="Gautier V."/>
            <person name="Ament-velasquez S.L."/>
            <person name="Kruys A."/>
            <person name="Hutchinson M.I."/>
            <person name="Powell A.J."/>
            <person name="Barry K."/>
            <person name="Miller A.N."/>
            <person name="Grigoriev I.V."/>
            <person name="Debuchy R."/>
            <person name="Gladieux P."/>
            <person name="Thoren M.H."/>
            <person name="Johannesson H."/>
        </authorList>
    </citation>
    <scope>NUCLEOTIDE SEQUENCE</scope>
    <source>
        <strain evidence="3">SMH3391-2</strain>
    </source>
</reference>
<proteinExistence type="predicted"/>
<keyword evidence="4" id="KW-1185">Reference proteome</keyword>
<feature type="transmembrane region" description="Helical" evidence="2">
    <location>
        <begin position="24"/>
        <end position="43"/>
    </location>
</feature>
<evidence type="ECO:0000313" key="3">
    <source>
        <dbReference type="EMBL" id="KAK0625394.1"/>
    </source>
</evidence>
<feature type="compositionally biased region" description="Basic and acidic residues" evidence="1">
    <location>
        <begin position="193"/>
        <end position="205"/>
    </location>
</feature>
<feature type="compositionally biased region" description="Basic and acidic residues" evidence="1">
    <location>
        <begin position="124"/>
        <end position="139"/>
    </location>
</feature>
<feature type="transmembrane region" description="Helical" evidence="2">
    <location>
        <begin position="78"/>
        <end position="100"/>
    </location>
</feature>
<accession>A0AA39X170</accession>
<evidence type="ECO:0000256" key="2">
    <source>
        <dbReference type="SAM" id="Phobius"/>
    </source>
</evidence>
<feature type="region of interest" description="Disordered" evidence="1">
    <location>
        <begin position="190"/>
        <end position="226"/>
    </location>
</feature>
<keyword evidence="2" id="KW-1133">Transmembrane helix</keyword>
<keyword evidence="2" id="KW-0472">Membrane</keyword>
<dbReference type="Proteomes" id="UP001174934">
    <property type="component" value="Unassembled WGS sequence"/>
</dbReference>
<feature type="region of interest" description="Disordered" evidence="1">
    <location>
        <begin position="295"/>
        <end position="318"/>
    </location>
</feature>